<accession>A0A423V7U1</accession>
<feature type="domain" description="Peptidase A1" evidence="3">
    <location>
        <begin position="42"/>
        <end position="386"/>
    </location>
</feature>
<dbReference type="GO" id="GO:0006508">
    <property type="term" value="P:proteolysis"/>
    <property type="evidence" value="ECO:0007669"/>
    <property type="project" value="InterPro"/>
</dbReference>
<dbReference type="OrthoDB" id="771136at2759"/>
<dbReference type="PANTHER" id="PTHR47966:SF51">
    <property type="entry name" value="BETA-SITE APP-CLEAVING ENZYME, ISOFORM A-RELATED"/>
    <property type="match status" value="1"/>
</dbReference>
<name>A0A423V7U1_9PEZI</name>
<dbReference type="SUPFAM" id="SSF50630">
    <property type="entry name" value="Acid proteases"/>
    <property type="match status" value="1"/>
</dbReference>
<dbReference type="PROSITE" id="PS51767">
    <property type="entry name" value="PEPTIDASE_A1"/>
    <property type="match status" value="1"/>
</dbReference>
<dbReference type="Gene3D" id="2.40.70.10">
    <property type="entry name" value="Acid Proteases"/>
    <property type="match status" value="2"/>
</dbReference>
<feature type="signal peptide" evidence="2">
    <location>
        <begin position="1"/>
        <end position="17"/>
    </location>
</feature>
<dbReference type="GO" id="GO:0004190">
    <property type="term" value="F:aspartic-type endopeptidase activity"/>
    <property type="evidence" value="ECO:0007669"/>
    <property type="project" value="InterPro"/>
</dbReference>
<comment type="similarity">
    <text evidence="1">Belongs to the peptidase A1 family.</text>
</comment>
<keyword evidence="2" id="KW-0732">Signal</keyword>
<dbReference type="EMBL" id="LKEA01000122">
    <property type="protein sequence ID" value="ROV86873.1"/>
    <property type="molecule type" value="Genomic_DNA"/>
</dbReference>
<evidence type="ECO:0000259" key="3">
    <source>
        <dbReference type="PROSITE" id="PS51767"/>
    </source>
</evidence>
<comment type="caution">
    <text evidence="4">The sequence shown here is derived from an EMBL/GenBank/DDBJ whole genome shotgun (WGS) entry which is preliminary data.</text>
</comment>
<protein>
    <recommendedName>
        <fullName evidence="3">Peptidase A1 domain-containing protein</fullName>
    </recommendedName>
</protein>
<evidence type="ECO:0000256" key="2">
    <source>
        <dbReference type="SAM" id="SignalP"/>
    </source>
</evidence>
<dbReference type="InterPro" id="IPR033121">
    <property type="entry name" value="PEPTIDASE_A1"/>
</dbReference>
<keyword evidence="5" id="KW-1185">Reference proteome</keyword>
<dbReference type="Pfam" id="PF00026">
    <property type="entry name" value="Asp"/>
    <property type="match status" value="1"/>
</dbReference>
<dbReference type="InterPro" id="IPR001461">
    <property type="entry name" value="Aspartic_peptidase_A1"/>
</dbReference>
<evidence type="ECO:0000313" key="5">
    <source>
        <dbReference type="Proteomes" id="UP000283895"/>
    </source>
</evidence>
<dbReference type="Proteomes" id="UP000283895">
    <property type="component" value="Unassembled WGS sequence"/>
</dbReference>
<feature type="chain" id="PRO_5019473615" description="Peptidase A1 domain-containing protein" evidence="2">
    <location>
        <begin position="18"/>
        <end position="411"/>
    </location>
</feature>
<organism evidence="4 5">
    <name type="scientific">Cytospora schulzeri</name>
    <dbReference type="NCBI Taxonomy" id="448051"/>
    <lineage>
        <taxon>Eukaryota</taxon>
        <taxon>Fungi</taxon>
        <taxon>Dikarya</taxon>
        <taxon>Ascomycota</taxon>
        <taxon>Pezizomycotina</taxon>
        <taxon>Sordariomycetes</taxon>
        <taxon>Sordariomycetidae</taxon>
        <taxon>Diaporthales</taxon>
        <taxon>Cytosporaceae</taxon>
        <taxon>Cytospora</taxon>
    </lineage>
</organism>
<evidence type="ECO:0000313" key="4">
    <source>
        <dbReference type="EMBL" id="ROV86873.1"/>
    </source>
</evidence>
<proteinExistence type="inferred from homology"/>
<sequence>MLSQLLSASAIIAVTTAAPAPASPSGYVAIPLSWKYGSLPKITTDIVWGTPGQNSSVPTVFDTGSSAFWTAGPDNLAFYGSKYKGERGPCNETLAPYYDWTVSKTHTPAVDATQLFSYGGNAHVVYSYYTMNDTISFPQSSYSTIPNRKVAVSNETVLTTGEYSVCTGYPTDISILGMDPDSSFRAELLDDGIISSNTLSIWFDKAPEDIKGTYTGTALVGALPPSSKYTGDLVKVDSDWSEGSYYIASPTYKTAPMNATGSTTTVPLENQVSTCLVDTGSPNLELPISLDITNITGLTTVPYTDILAYKGSCESIPATATLDFEWNNVTVSLPYKNLIRGYLDGVEPGYCVLSLFAAESSCTLGSPFFSAAVIAFDDTAKEVYLAQGGVSTGAADGISGLGTVVPLQKGQ</sequence>
<dbReference type="InterPro" id="IPR021109">
    <property type="entry name" value="Peptidase_aspartic_dom_sf"/>
</dbReference>
<dbReference type="STRING" id="356882.A0A423V7U1"/>
<gene>
    <name evidence="4" type="ORF">VMCG_10800</name>
</gene>
<evidence type="ECO:0000256" key="1">
    <source>
        <dbReference type="ARBA" id="ARBA00007447"/>
    </source>
</evidence>
<dbReference type="AlphaFoldDB" id="A0A423V7U1"/>
<reference evidence="4 5" key="1">
    <citation type="submission" date="2015-09" db="EMBL/GenBank/DDBJ databases">
        <title>Host preference determinants of Valsa canker pathogens revealed by comparative genomics.</title>
        <authorList>
            <person name="Yin Z."/>
            <person name="Huang L."/>
        </authorList>
    </citation>
    <scope>NUCLEOTIDE SEQUENCE [LARGE SCALE GENOMIC DNA]</scope>
    <source>
        <strain evidence="4 5">03-1</strain>
    </source>
</reference>
<dbReference type="PANTHER" id="PTHR47966">
    <property type="entry name" value="BETA-SITE APP-CLEAVING ENZYME, ISOFORM A-RELATED"/>
    <property type="match status" value="1"/>
</dbReference>